<dbReference type="Proteomes" id="UP000322545">
    <property type="component" value="Unassembled WGS sequence"/>
</dbReference>
<evidence type="ECO:0000256" key="2">
    <source>
        <dbReference type="SAM" id="SignalP"/>
    </source>
</evidence>
<dbReference type="EMBL" id="FRCB01000003">
    <property type="protein sequence ID" value="SHL84009.1"/>
    <property type="molecule type" value="Genomic_DNA"/>
</dbReference>
<feature type="chain" id="PRO_5012613116" evidence="2">
    <location>
        <begin position="24"/>
        <end position="265"/>
    </location>
</feature>
<accession>A0A1M7DXW5</accession>
<feature type="transmembrane region" description="Helical" evidence="1">
    <location>
        <begin position="240"/>
        <end position="260"/>
    </location>
</feature>
<keyword evidence="1" id="KW-1133">Transmembrane helix</keyword>
<keyword evidence="1" id="KW-0472">Membrane</keyword>
<feature type="signal peptide" evidence="2">
    <location>
        <begin position="1"/>
        <end position="23"/>
    </location>
</feature>
<organism evidence="4 5">
    <name type="scientific">Roseovarius litoreus</name>
    <dbReference type="NCBI Taxonomy" id="1155722"/>
    <lineage>
        <taxon>Bacteria</taxon>
        <taxon>Pseudomonadati</taxon>
        <taxon>Pseudomonadota</taxon>
        <taxon>Alphaproteobacteria</taxon>
        <taxon>Rhodobacterales</taxon>
        <taxon>Roseobacteraceae</taxon>
        <taxon>Roseovarius</taxon>
    </lineage>
</organism>
<feature type="domain" description="Ice-binding protein C-terminal" evidence="3">
    <location>
        <begin position="239"/>
        <end position="263"/>
    </location>
</feature>
<gene>
    <name evidence="4" type="ORF">SAMN05443432_103100</name>
</gene>
<reference evidence="4 5" key="1">
    <citation type="submission" date="2016-11" db="EMBL/GenBank/DDBJ databases">
        <authorList>
            <person name="Varghese N."/>
            <person name="Submissions S."/>
        </authorList>
    </citation>
    <scope>NUCLEOTIDE SEQUENCE [LARGE SCALE GENOMIC DNA]</scope>
    <source>
        <strain evidence="4 5">DSM 28249</strain>
    </source>
</reference>
<name>A0A1M7DXW5_9RHOB</name>
<proteinExistence type="predicted"/>
<keyword evidence="1" id="KW-0812">Transmembrane</keyword>
<dbReference type="InterPro" id="IPR013424">
    <property type="entry name" value="Ice-binding_C"/>
</dbReference>
<dbReference type="AlphaFoldDB" id="A0A1M7DXW5"/>
<keyword evidence="5" id="KW-1185">Reference proteome</keyword>
<protein>
    <submittedName>
        <fullName evidence="4">VPLPA-CTERM protein sorting domain-containing protein</fullName>
    </submittedName>
</protein>
<evidence type="ECO:0000313" key="4">
    <source>
        <dbReference type="EMBL" id="SHL84009.1"/>
    </source>
</evidence>
<evidence type="ECO:0000256" key="1">
    <source>
        <dbReference type="SAM" id="Phobius"/>
    </source>
</evidence>
<dbReference type="RefSeq" id="WP_223228339.1">
    <property type="nucleotide sequence ID" value="NZ_FRCB01000003.1"/>
</dbReference>
<keyword evidence="2" id="KW-0732">Signal</keyword>
<evidence type="ECO:0000313" key="5">
    <source>
        <dbReference type="Proteomes" id="UP000322545"/>
    </source>
</evidence>
<evidence type="ECO:0000259" key="3">
    <source>
        <dbReference type="Pfam" id="PF07589"/>
    </source>
</evidence>
<sequence>MKQMRLAAMAAATILTTTTFAHATVITQQSFDADPTLSDTQAPGSWYVDRYAPAGFSSQDFMGDHRLAHEITASDGADNRPSSFSSVFYNTQGRKYDTAGANRISIDLFFDAAFETGGRLGGFWGTAFDAADAITAYPIIDYFGTGTGQDAGFRYWDGAAFVFAGTPSGFAWEAFNTLTIELDRAAEQFEYLVNGEVIGTIGANGATRIGNAILQNYNSQAGTDRTLYWDNFSAEVTAPIPLPATLPMLLAGLGLAGVVARRKRG</sequence>
<dbReference type="Pfam" id="PF07589">
    <property type="entry name" value="PEP-CTERM"/>
    <property type="match status" value="1"/>
</dbReference>